<dbReference type="EMBL" id="CP002040">
    <property type="protein sequence ID" value="ADH69932.1"/>
    <property type="molecule type" value="Genomic_DNA"/>
</dbReference>
<sequence>MALVRRGSRRITVDGTGYRWRVRRRPTYAQGLCESPMTFAVELAEEPGQTLVVATRHPHPGSWLSVAPPVPVTPGVVSTAIRNALAQGWSPASPGSAHHTKL</sequence>
<dbReference type="STRING" id="446468.Ndas_4545"/>
<dbReference type="AlphaFoldDB" id="D7AY54"/>
<dbReference type="eggNOG" id="ENOG50330T1">
    <property type="taxonomic scope" value="Bacteria"/>
</dbReference>
<dbReference type="GeneID" id="91487085"/>
<reference evidence="1 2" key="1">
    <citation type="journal article" date="2010" name="Stand. Genomic Sci.">
        <title>Complete genome sequence of Nocardiopsis dassonvillei type strain (IMRU 509).</title>
        <authorList>
            <person name="Sun H."/>
            <person name="Lapidus A."/>
            <person name="Nolan M."/>
            <person name="Lucas S."/>
            <person name="Del Rio T.G."/>
            <person name="Tice H."/>
            <person name="Cheng J.F."/>
            <person name="Tapia R."/>
            <person name="Han C."/>
            <person name="Goodwin L."/>
            <person name="Pitluck S."/>
            <person name="Pagani I."/>
            <person name="Ivanova N."/>
            <person name="Mavromatis K."/>
            <person name="Mikhailova N."/>
            <person name="Pati A."/>
            <person name="Chen A."/>
            <person name="Palaniappan K."/>
            <person name="Land M."/>
            <person name="Hauser L."/>
            <person name="Chang Y.J."/>
            <person name="Jeffries C.D."/>
            <person name="Djao O.D."/>
            <person name="Rohde M."/>
            <person name="Sikorski J."/>
            <person name="Goker M."/>
            <person name="Woyke T."/>
            <person name="Bristow J."/>
            <person name="Eisen J.A."/>
            <person name="Markowitz V."/>
            <person name="Hugenholtz P."/>
            <person name="Kyrpides N.C."/>
            <person name="Klenk H.P."/>
        </authorList>
    </citation>
    <scope>NUCLEOTIDE SEQUENCE [LARGE SCALE GENOMIC DNA]</scope>
    <source>
        <strain evidence="2">ATCC 23218 / DSM 43111 / CIP 107115 / JCM 7437 / KCTC 9190 / NBRC 14626 / NCTC 10488 / NRRL B-5397 / IMRU 509</strain>
    </source>
</reference>
<keyword evidence="2" id="KW-1185">Reference proteome</keyword>
<proteinExistence type="predicted"/>
<evidence type="ECO:0000313" key="1">
    <source>
        <dbReference type="EMBL" id="ADH69932.1"/>
    </source>
</evidence>
<protein>
    <submittedName>
        <fullName evidence="1">Uncharacterized protein</fullName>
    </submittedName>
</protein>
<dbReference type="OrthoDB" id="196248at2"/>
<dbReference type="Proteomes" id="UP000002219">
    <property type="component" value="Chromosome 1"/>
</dbReference>
<organism evidence="1 2">
    <name type="scientific">Nocardiopsis dassonvillei (strain ATCC 23218 / DSM 43111 / CIP 107115 / JCM 7437 / KCTC 9190 / NBRC 14626 / NCTC 10488 / NRRL B-5397 / IMRU 509)</name>
    <name type="common">Actinomadura dassonvillei</name>
    <dbReference type="NCBI Taxonomy" id="446468"/>
    <lineage>
        <taxon>Bacteria</taxon>
        <taxon>Bacillati</taxon>
        <taxon>Actinomycetota</taxon>
        <taxon>Actinomycetes</taxon>
        <taxon>Streptosporangiales</taxon>
        <taxon>Nocardiopsidaceae</taxon>
        <taxon>Nocardiopsis</taxon>
    </lineage>
</organism>
<accession>D7AY54</accession>
<evidence type="ECO:0000313" key="2">
    <source>
        <dbReference type="Proteomes" id="UP000002219"/>
    </source>
</evidence>
<dbReference type="RefSeq" id="WP_013155539.1">
    <property type="nucleotide sequence ID" value="NC_014210.1"/>
</dbReference>
<dbReference type="HOGENOM" id="CLU_139749_0_0_11"/>
<dbReference type="KEGG" id="nda:Ndas_4545"/>
<name>D7AY54_NOCDD</name>
<gene>
    <name evidence="1" type="ordered locus">Ndas_4545</name>
</gene>